<dbReference type="SUPFAM" id="SSF51905">
    <property type="entry name" value="FAD/NAD(P)-binding domain"/>
    <property type="match status" value="1"/>
</dbReference>
<evidence type="ECO:0000259" key="7">
    <source>
        <dbReference type="Pfam" id="PF05199"/>
    </source>
</evidence>
<comment type="cofactor">
    <cofactor evidence="1">
        <name>FAD</name>
        <dbReference type="ChEBI" id="CHEBI:57692"/>
    </cofactor>
</comment>
<feature type="domain" description="Glucose-methanol-choline oxidoreductase C-terminal" evidence="7">
    <location>
        <begin position="205"/>
        <end position="345"/>
    </location>
</feature>
<dbReference type="Pfam" id="PF05199">
    <property type="entry name" value="GMC_oxred_C"/>
    <property type="match status" value="1"/>
</dbReference>
<comment type="similarity">
    <text evidence="2">Belongs to the GMC oxidoreductase family.</text>
</comment>
<dbReference type="InterPro" id="IPR012132">
    <property type="entry name" value="GMC_OxRdtase"/>
</dbReference>
<evidence type="ECO:0000256" key="3">
    <source>
        <dbReference type="ARBA" id="ARBA00022630"/>
    </source>
</evidence>
<keyword evidence="3" id="KW-0285">Flavoprotein</keyword>
<evidence type="ECO:0000256" key="4">
    <source>
        <dbReference type="ARBA" id="ARBA00022827"/>
    </source>
</evidence>
<evidence type="ECO:0000259" key="6">
    <source>
        <dbReference type="Pfam" id="PF00732"/>
    </source>
</evidence>
<dbReference type="Gene3D" id="3.50.50.60">
    <property type="entry name" value="FAD/NAD(P)-binding domain"/>
    <property type="match status" value="2"/>
</dbReference>
<keyword evidence="4" id="KW-0274">FAD</keyword>
<sequence length="357" mass="38644">MGRANLHVFTNTTALNINLDSSENRHGYMEEVTAKGVNVILPSGKNQFLRAKQEVVLSAGTYRIPGLLEQSGIGNPSILHNLSITPQVILPGVGAHLQDQWLVEAIYNPNITLDSLSIAYNSRPMTGSLTAADLFGDELDTVAAQLYKDIPSYARTLSEASNGAISVQAQEQILRTRANLFFQKNVAIGSYQFQPYGGNCWVTLPLSTGSVHSSPDPSKPLLNPNFMQLPWDIMVAQRLFLVLRRIFASAPVRAALDPAASTELLPGYALLPANASLAQYTSYFGSALTPVWHGVGTAGMRRRDWGGVVDPKFRVYGTKGLRVVDASVIPMEVNGNPTSTIYALAEKAAEDILADCK</sequence>
<feature type="domain" description="Glucose-methanol-choline oxidoreductase N-terminal" evidence="6">
    <location>
        <begin position="3"/>
        <end position="100"/>
    </location>
</feature>
<gene>
    <name evidence="8" type="ORF">QM012_005918</name>
</gene>
<evidence type="ECO:0000313" key="9">
    <source>
        <dbReference type="Proteomes" id="UP001341245"/>
    </source>
</evidence>
<dbReference type="Proteomes" id="UP001341245">
    <property type="component" value="Unassembled WGS sequence"/>
</dbReference>
<dbReference type="Pfam" id="PF00732">
    <property type="entry name" value="GMC_oxred_N"/>
    <property type="match status" value="1"/>
</dbReference>
<evidence type="ECO:0000256" key="2">
    <source>
        <dbReference type="ARBA" id="ARBA00010790"/>
    </source>
</evidence>
<protein>
    <recommendedName>
        <fullName evidence="10">Glucose-methanol-choline oxidoreductase N-terminal domain-containing protein</fullName>
    </recommendedName>
</protein>
<name>A0ABR0TSK6_AURPU</name>
<dbReference type="InterPro" id="IPR036188">
    <property type="entry name" value="FAD/NAD-bd_sf"/>
</dbReference>
<reference evidence="8 9" key="1">
    <citation type="submission" date="2023-11" db="EMBL/GenBank/DDBJ databases">
        <title>Draft genome sequence and annotation of the polyextremotolerant black yeast-like fungus Aureobasidium pullulans NRRL 62042.</title>
        <authorList>
            <person name="Dielentheis-Frenken M.R.E."/>
            <person name="Wibberg D."/>
            <person name="Blank L.M."/>
            <person name="Tiso T."/>
        </authorList>
    </citation>
    <scope>NUCLEOTIDE SEQUENCE [LARGE SCALE GENOMIC DNA]</scope>
    <source>
        <strain evidence="8 9">NRRL 62042</strain>
    </source>
</reference>
<dbReference type="SUPFAM" id="SSF54373">
    <property type="entry name" value="FAD-linked reductases, C-terminal domain"/>
    <property type="match status" value="1"/>
</dbReference>
<accession>A0ABR0TSK6</accession>
<dbReference type="InterPro" id="IPR000172">
    <property type="entry name" value="GMC_OxRdtase_N"/>
</dbReference>
<proteinExistence type="inferred from homology"/>
<dbReference type="PANTHER" id="PTHR11552:SF201">
    <property type="entry name" value="GLUCOSE-METHANOL-CHOLINE OXIDOREDUCTASE N-TERMINAL DOMAIN-CONTAINING PROTEIN"/>
    <property type="match status" value="1"/>
</dbReference>
<keyword evidence="5" id="KW-0560">Oxidoreductase</keyword>
<evidence type="ECO:0000256" key="5">
    <source>
        <dbReference type="ARBA" id="ARBA00023002"/>
    </source>
</evidence>
<evidence type="ECO:0000256" key="1">
    <source>
        <dbReference type="ARBA" id="ARBA00001974"/>
    </source>
</evidence>
<organism evidence="8 9">
    <name type="scientific">Aureobasidium pullulans</name>
    <name type="common">Black yeast</name>
    <name type="synonym">Pullularia pullulans</name>
    <dbReference type="NCBI Taxonomy" id="5580"/>
    <lineage>
        <taxon>Eukaryota</taxon>
        <taxon>Fungi</taxon>
        <taxon>Dikarya</taxon>
        <taxon>Ascomycota</taxon>
        <taxon>Pezizomycotina</taxon>
        <taxon>Dothideomycetes</taxon>
        <taxon>Dothideomycetidae</taxon>
        <taxon>Dothideales</taxon>
        <taxon>Saccotheciaceae</taxon>
        <taxon>Aureobasidium</taxon>
    </lineage>
</organism>
<evidence type="ECO:0000313" key="8">
    <source>
        <dbReference type="EMBL" id="KAK6006910.1"/>
    </source>
</evidence>
<dbReference type="EMBL" id="JASGXD010000003">
    <property type="protein sequence ID" value="KAK6006910.1"/>
    <property type="molecule type" value="Genomic_DNA"/>
</dbReference>
<keyword evidence="9" id="KW-1185">Reference proteome</keyword>
<comment type="caution">
    <text evidence="8">The sequence shown here is derived from an EMBL/GenBank/DDBJ whole genome shotgun (WGS) entry which is preliminary data.</text>
</comment>
<dbReference type="PANTHER" id="PTHR11552">
    <property type="entry name" value="GLUCOSE-METHANOL-CHOLINE GMC OXIDOREDUCTASE"/>
    <property type="match status" value="1"/>
</dbReference>
<dbReference type="InterPro" id="IPR007867">
    <property type="entry name" value="GMC_OxRtase_C"/>
</dbReference>
<evidence type="ECO:0008006" key="10">
    <source>
        <dbReference type="Google" id="ProtNLM"/>
    </source>
</evidence>